<feature type="chain" id="PRO_5042881499" description="Secreted protein" evidence="1">
    <location>
        <begin position="37"/>
        <end position="133"/>
    </location>
</feature>
<name>A0AAN5CMR0_9BILA</name>
<keyword evidence="3" id="KW-1185">Reference proteome</keyword>
<organism evidence="2 3">
    <name type="scientific">Pristionchus mayeri</name>
    <dbReference type="NCBI Taxonomy" id="1317129"/>
    <lineage>
        <taxon>Eukaryota</taxon>
        <taxon>Metazoa</taxon>
        <taxon>Ecdysozoa</taxon>
        <taxon>Nematoda</taxon>
        <taxon>Chromadorea</taxon>
        <taxon>Rhabditida</taxon>
        <taxon>Rhabditina</taxon>
        <taxon>Diplogasteromorpha</taxon>
        <taxon>Diplogasteroidea</taxon>
        <taxon>Neodiplogasteridae</taxon>
        <taxon>Pristionchus</taxon>
    </lineage>
</organism>
<dbReference type="Proteomes" id="UP001328107">
    <property type="component" value="Unassembled WGS sequence"/>
</dbReference>
<accession>A0AAN5CMR0</accession>
<feature type="signal peptide" evidence="1">
    <location>
        <begin position="1"/>
        <end position="36"/>
    </location>
</feature>
<evidence type="ECO:0000313" key="3">
    <source>
        <dbReference type="Proteomes" id="UP001328107"/>
    </source>
</evidence>
<sequence length="133" mass="13638">MASEWDKRWLESADYRPSSMISSLLLLSTAFALSAAAGNPTLVPNCTDDSGMFTSEAVNCEDVLPASYCGTGAAKHFYLADATYLAGAKGADAKNRIIQCYSGADVTAGNAVPDPAYISAAVATCPKTAGSAA</sequence>
<evidence type="ECO:0000256" key="1">
    <source>
        <dbReference type="SAM" id="SignalP"/>
    </source>
</evidence>
<comment type="caution">
    <text evidence="2">The sequence shown here is derived from an EMBL/GenBank/DDBJ whole genome shotgun (WGS) entry which is preliminary data.</text>
</comment>
<evidence type="ECO:0008006" key="4">
    <source>
        <dbReference type="Google" id="ProtNLM"/>
    </source>
</evidence>
<proteinExistence type="predicted"/>
<reference evidence="3" key="1">
    <citation type="submission" date="2022-10" db="EMBL/GenBank/DDBJ databases">
        <title>Genome assembly of Pristionchus species.</title>
        <authorList>
            <person name="Yoshida K."/>
            <person name="Sommer R.J."/>
        </authorList>
    </citation>
    <scope>NUCLEOTIDE SEQUENCE [LARGE SCALE GENOMIC DNA]</scope>
    <source>
        <strain evidence="3">RS5460</strain>
    </source>
</reference>
<protein>
    <recommendedName>
        <fullName evidence="4">Secreted protein</fullName>
    </recommendedName>
</protein>
<dbReference type="EMBL" id="BTRK01000004">
    <property type="protein sequence ID" value="GMR47169.1"/>
    <property type="molecule type" value="Genomic_DNA"/>
</dbReference>
<gene>
    <name evidence="2" type="ORF">PMAYCL1PPCAC_17364</name>
</gene>
<evidence type="ECO:0000313" key="2">
    <source>
        <dbReference type="EMBL" id="GMR47169.1"/>
    </source>
</evidence>
<keyword evidence="1" id="KW-0732">Signal</keyword>
<dbReference type="AlphaFoldDB" id="A0AAN5CMR0"/>